<dbReference type="HOGENOM" id="CLU_1788047_0_0_1"/>
<dbReference type="Proteomes" id="UP000054279">
    <property type="component" value="Unassembled WGS sequence"/>
</dbReference>
<dbReference type="InterPro" id="IPR000111">
    <property type="entry name" value="Glyco_hydro_27/36_CS"/>
</dbReference>
<dbReference type="GO" id="GO:0004557">
    <property type="term" value="F:alpha-galactosidase activity"/>
    <property type="evidence" value="ECO:0007669"/>
    <property type="project" value="UniProtKB-EC"/>
</dbReference>
<gene>
    <name evidence="8" type="ORF">M422DRAFT_268348</name>
</gene>
<reference evidence="8 9" key="1">
    <citation type="submission" date="2014-06" db="EMBL/GenBank/DDBJ databases">
        <title>Evolutionary Origins and Diversification of the Mycorrhizal Mutualists.</title>
        <authorList>
            <consortium name="DOE Joint Genome Institute"/>
            <consortium name="Mycorrhizal Genomics Consortium"/>
            <person name="Kohler A."/>
            <person name="Kuo A."/>
            <person name="Nagy L.G."/>
            <person name="Floudas D."/>
            <person name="Copeland A."/>
            <person name="Barry K.W."/>
            <person name="Cichocki N."/>
            <person name="Veneault-Fourrey C."/>
            <person name="LaButti K."/>
            <person name="Lindquist E.A."/>
            <person name="Lipzen A."/>
            <person name="Lundell T."/>
            <person name="Morin E."/>
            <person name="Murat C."/>
            <person name="Riley R."/>
            <person name="Ohm R."/>
            <person name="Sun H."/>
            <person name="Tunlid A."/>
            <person name="Henrissat B."/>
            <person name="Grigoriev I.V."/>
            <person name="Hibbett D.S."/>
            <person name="Martin F."/>
        </authorList>
    </citation>
    <scope>NUCLEOTIDE SEQUENCE [LARGE SCALE GENOMIC DNA]</scope>
    <source>
        <strain evidence="8 9">SS14</strain>
    </source>
</reference>
<dbReference type="InterPro" id="IPR013785">
    <property type="entry name" value="Aldolase_TIM"/>
</dbReference>
<dbReference type="Pfam" id="PF16499">
    <property type="entry name" value="Melibiase_2"/>
    <property type="match status" value="1"/>
</dbReference>
<comment type="catalytic activity">
    <reaction evidence="1 6">
        <text>Hydrolysis of terminal, non-reducing alpha-D-galactose residues in alpha-D-galactosides, including galactose oligosaccharides, galactomannans and galactolipids.</text>
        <dbReference type="EC" id="3.2.1.22"/>
    </reaction>
</comment>
<dbReference type="InterPro" id="IPR002241">
    <property type="entry name" value="Glyco_hydro_27"/>
</dbReference>
<keyword evidence="7" id="KW-0732">Signal</keyword>
<evidence type="ECO:0000256" key="5">
    <source>
        <dbReference type="ARBA" id="ARBA00023295"/>
    </source>
</evidence>
<dbReference type="PANTHER" id="PTHR11452">
    <property type="entry name" value="ALPHA-GALACTOSIDASE/ALPHA-N-ACETYLGALACTOSAMINIDASE"/>
    <property type="match status" value="1"/>
</dbReference>
<dbReference type="OrthoDB" id="3259031at2759"/>
<dbReference type="PRINTS" id="PR00740">
    <property type="entry name" value="GLHYDRLASE27"/>
</dbReference>
<comment type="similarity">
    <text evidence="2 6">Belongs to the glycosyl hydrolase 27 family.</text>
</comment>
<evidence type="ECO:0000256" key="3">
    <source>
        <dbReference type="ARBA" id="ARBA00012755"/>
    </source>
</evidence>
<organism evidence="8 9">
    <name type="scientific">Sphaerobolus stellatus (strain SS14)</name>
    <dbReference type="NCBI Taxonomy" id="990650"/>
    <lineage>
        <taxon>Eukaryota</taxon>
        <taxon>Fungi</taxon>
        <taxon>Dikarya</taxon>
        <taxon>Basidiomycota</taxon>
        <taxon>Agaricomycotina</taxon>
        <taxon>Agaricomycetes</taxon>
        <taxon>Phallomycetidae</taxon>
        <taxon>Geastrales</taxon>
        <taxon>Sphaerobolaceae</taxon>
        <taxon>Sphaerobolus</taxon>
    </lineage>
</organism>
<dbReference type="PROSITE" id="PS00512">
    <property type="entry name" value="ALPHA_GALACTOSIDASE"/>
    <property type="match status" value="1"/>
</dbReference>
<keyword evidence="9" id="KW-1185">Reference proteome</keyword>
<keyword evidence="6" id="KW-1015">Disulfide bond</keyword>
<evidence type="ECO:0000256" key="6">
    <source>
        <dbReference type="RuleBase" id="RU361168"/>
    </source>
</evidence>
<evidence type="ECO:0000313" key="8">
    <source>
        <dbReference type="EMBL" id="KIJ30202.1"/>
    </source>
</evidence>
<keyword evidence="4 6" id="KW-0378">Hydrolase</keyword>
<evidence type="ECO:0000256" key="2">
    <source>
        <dbReference type="ARBA" id="ARBA00009743"/>
    </source>
</evidence>
<name>A0A0C9UMZ2_SPHS4</name>
<accession>A0A0C9UMZ2</accession>
<protein>
    <recommendedName>
        <fullName evidence="3 6">Alpha-galactosidase</fullName>
        <ecNumber evidence="3 6">3.2.1.22</ecNumber>
    </recommendedName>
    <alternativeName>
        <fullName evidence="6">Melibiase</fullName>
    </alternativeName>
</protein>
<keyword evidence="5 6" id="KW-0326">Glycosidase</keyword>
<dbReference type="EMBL" id="KN837267">
    <property type="protein sequence ID" value="KIJ30202.1"/>
    <property type="molecule type" value="Genomic_DNA"/>
</dbReference>
<proteinExistence type="inferred from homology"/>
<dbReference type="EC" id="3.2.1.22" evidence="3 6"/>
<dbReference type="PANTHER" id="PTHR11452:SF75">
    <property type="entry name" value="ALPHA-GALACTOSIDASE MEL1"/>
    <property type="match status" value="1"/>
</dbReference>
<evidence type="ECO:0000256" key="4">
    <source>
        <dbReference type="ARBA" id="ARBA00022801"/>
    </source>
</evidence>
<dbReference type="Gene3D" id="3.20.20.70">
    <property type="entry name" value="Aldolase class I"/>
    <property type="match status" value="1"/>
</dbReference>
<evidence type="ECO:0000256" key="7">
    <source>
        <dbReference type="SAM" id="SignalP"/>
    </source>
</evidence>
<dbReference type="SUPFAM" id="SSF51445">
    <property type="entry name" value="(Trans)glycosidases"/>
    <property type="match status" value="1"/>
</dbReference>
<dbReference type="InterPro" id="IPR017853">
    <property type="entry name" value="GH"/>
</dbReference>
<feature type="chain" id="PRO_5002214387" description="Alpha-galactosidase" evidence="7">
    <location>
        <begin position="31"/>
        <end position="146"/>
    </location>
</feature>
<dbReference type="GO" id="GO:0005975">
    <property type="term" value="P:carbohydrate metabolic process"/>
    <property type="evidence" value="ECO:0007669"/>
    <property type="project" value="InterPro"/>
</dbReference>
<evidence type="ECO:0000313" key="9">
    <source>
        <dbReference type="Proteomes" id="UP000054279"/>
    </source>
</evidence>
<evidence type="ECO:0000256" key="1">
    <source>
        <dbReference type="ARBA" id="ARBA00001255"/>
    </source>
</evidence>
<feature type="signal peptide" evidence="7">
    <location>
        <begin position="1"/>
        <end position="30"/>
    </location>
</feature>
<dbReference type="AlphaFoldDB" id="A0A0C9UMZ2"/>
<sequence>MNLQLLQFAQVYEMLSSLFLALATGWSANALNSGVGKLPAMGYNEAWNAFQCNVDEALVLQTAGLMKSLGLIDAGYTRFDLDDCWAVKNRSSTGLLVPDPAKFPSGFNSLTSKLNKLGLNAGIYSDSGWFTCMCHNQCDWSVFSLT</sequence>